<sequence>MLPAEARLEQIRPLARVQAPHPPPGPVAAVERVEEPGIEMRLGAGPLAMGQGEAVARIDLDEDPPVDLPEGLGETRQAGEPGPAQVRPVQRREGERGPGPAAPGEVAPGPERTVRGEERKGVAAARVAEEVVIGQGALGEVARAPGEELRLVPRGGVVPCEPVSRLDTRRLRARHRRLLFRL</sequence>
<organism evidence="2 3">
    <name type="scientific">Methylobacterium indicum</name>
    <dbReference type="NCBI Taxonomy" id="1775910"/>
    <lineage>
        <taxon>Bacteria</taxon>
        <taxon>Pseudomonadati</taxon>
        <taxon>Pseudomonadota</taxon>
        <taxon>Alphaproteobacteria</taxon>
        <taxon>Hyphomicrobiales</taxon>
        <taxon>Methylobacteriaceae</taxon>
        <taxon>Methylobacterium</taxon>
    </lineage>
</organism>
<evidence type="ECO:0000313" key="3">
    <source>
        <dbReference type="Proteomes" id="UP000036471"/>
    </source>
</evidence>
<accession>A0ABR5GYQ4</accession>
<feature type="compositionally biased region" description="Basic and acidic residues" evidence="1">
    <location>
        <begin position="112"/>
        <end position="121"/>
    </location>
</feature>
<evidence type="ECO:0000256" key="1">
    <source>
        <dbReference type="SAM" id="MobiDB-lite"/>
    </source>
</evidence>
<keyword evidence="3" id="KW-1185">Reference proteome</keyword>
<dbReference type="EMBL" id="JTHG01000268">
    <property type="protein sequence ID" value="KMO15490.1"/>
    <property type="molecule type" value="Genomic_DNA"/>
</dbReference>
<feature type="region of interest" description="Disordered" evidence="1">
    <location>
        <begin position="60"/>
        <end position="121"/>
    </location>
</feature>
<proteinExistence type="predicted"/>
<evidence type="ECO:0000313" key="2">
    <source>
        <dbReference type="EMBL" id="KMO15490.1"/>
    </source>
</evidence>
<name>A0ABR5GYQ4_9HYPH</name>
<feature type="compositionally biased region" description="Low complexity" evidence="1">
    <location>
        <begin position="98"/>
        <end position="111"/>
    </location>
</feature>
<comment type="caution">
    <text evidence="2">The sequence shown here is derived from an EMBL/GenBank/DDBJ whole genome shotgun (WGS) entry which is preliminary data.</text>
</comment>
<dbReference type="Proteomes" id="UP000036471">
    <property type="component" value="Unassembled WGS sequence"/>
</dbReference>
<reference evidence="2 3" key="1">
    <citation type="submission" date="2014-11" db="EMBL/GenBank/DDBJ databases">
        <title>Comparative genomics of Methylobacterium species.</title>
        <authorList>
            <person name="Chaudhry V."/>
            <person name="Patil P.B."/>
        </authorList>
    </citation>
    <scope>NUCLEOTIDE SEQUENCE [LARGE SCALE GENOMIC DNA]</scope>
    <source>
        <strain evidence="2 3">SE3.6</strain>
    </source>
</reference>
<protein>
    <submittedName>
        <fullName evidence="2">Uncharacterized protein</fullName>
    </submittedName>
</protein>
<gene>
    <name evidence="2" type="ORF">QR79_24185</name>
</gene>